<sequence length="84" mass="9284">MPPGTRCTTREAIRDPTSTPTDTTELMSAADSTPLVSWLMSSTVISRKALKQAKVVALESISHRWNLSVSSHFRVKAQMAYPSY</sequence>
<gene>
    <name evidence="2" type="ORF">BLJG463_01034</name>
</gene>
<organism evidence="2 3">
    <name type="scientific">Bifidobacterium longum subsp. infantis</name>
    <dbReference type="NCBI Taxonomy" id="1682"/>
    <lineage>
        <taxon>Bacteria</taxon>
        <taxon>Bacillati</taxon>
        <taxon>Actinomycetota</taxon>
        <taxon>Actinomycetes</taxon>
        <taxon>Bifidobacteriales</taxon>
        <taxon>Bifidobacteriaceae</taxon>
        <taxon>Bifidobacterium</taxon>
    </lineage>
</organism>
<dbReference type="Proteomes" id="UP000345266">
    <property type="component" value="Unassembled WGS sequence"/>
</dbReference>
<dbReference type="EMBL" id="CABHNT010000021">
    <property type="protein sequence ID" value="VUX32115.1"/>
    <property type="molecule type" value="Genomic_DNA"/>
</dbReference>
<protein>
    <submittedName>
        <fullName evidence="2">Uncharacterized protein</fullName>
    </submittedName>
</protein>
<dbReference type="AlphaFoldDB" id="A0A564VHX4"/>
<proteinExistence type="predicted"/>
<evidence type="ECO:0000313" key="2">
    <source>
        <dbReference type="EMBL" id="VUX32115.1"/>
    </source>
</evidence>
<evidence type="ECO:0000313" key="3">
    <source>
        <dbReference type="Proteomes" id="UP000345266"/>
    </source>
</evidence>
<feature type="compositionally biased region" description="Polar residues" evidence="1">
    <location>
        <begin position="16"/>
        <end position="25"/>
    </location>
</feature>
<reference evidence="2 3" key="1">
    <citation type="submission" date="2019-07" db="EMBL/GenBank/DDBJ databases">
        <authorList>
            <person name="Hibberd C M."/>
            <person name="Gehrig L. J."/>
            <person name="Chang H.-W."/>
            <person name="Venkatesh S."/>
        </authorList>
    </citation>
    <scope>NUCLEOTIDE SEQUENCE [LARGE SCALE GENOMIC DNA]</scope>
    <source>
        <strain evidence="2">Bifidobacterium_longum_subsp_infantis_JG_Bg463</strain>
    </source>
</reference>
<name>A0A564VHX4_BIFLI</name>
<evidence type="ECO:0000256" key="1">
    <source>
        <dbReference type="SAM" id="MobiDB-lite"/>
    </source>
</evidence>
<feature type="region of interest" description="Disordered" evidence="1">
    <location>
        <begin position="1"/>
        <end position="25"/>
    </location>
</feature>
<accession>A0A564VHX4</accession>